<dbReference type="SUPFAM" id="SSF54495">
    <property type="entry name" value="UBC-like"/>
    <property type="match status" value="1"/>
</dbReference>
<evidence type="ECO:0000259" key="6">
    <source>
        <dbReference type="PROSITE" id="PS50127"/>
    </source>
</evidence>
<protein>
    <recommendedName>
        <fullName evidence="1">E2 ubiquitin-conjugating enzyme</fullName>
        <ecNumber evidence="1">2.3.2.23</ecNumber>
    </recommendedName>
</protein>
<evidence type="ECO:0000256" key="3">
    <source>
        <dbReference type="ARBA" id="ARBA00022741"/>
    </source>
</evidence>
<keyword evidence="2" id="KW-0808">Transferase</keyword>
<gene>
    <name evidence="7" type="primary">ubcB</name>
    <name evidence="7" type="ORF">PPL_05031</name>
</gene>
<dbReference type="GO" id="GO:0005524">
    <property type="term" value="F:ATP binding"/>
    <property type="evidence" value="ECO:0007669"/>
    <property type="project" value="UniProtKB-KW"/>
</dbReference>
<dbReference type="InterPro" id="IPR000608">
    <property type="entry name" value="UBC"/>
</dbReference>
<evidence type="ECO:0000256" key="2">
    <source>
        <dbReference type="ARBA" id="ARBA00022679"/>
    </source>
</evidence>
<evidence type="ECO:0000313" key="8">
    <source>
        <dbReference type="Proteomes" id="UP000001396"/>
    </source>
</evidence>
<evidence type="ECO:0000256" key="4">
    <source>
        <dbReference type="ARBA" id="ARBA00022786"/>
    </source>
</evidence>
<dbReference type="Proteomes" id="UP000001396">
    <property type="component" value="Unassembled WGS sequence"/>
</dbReference>
<dbReference type="GeneID" id="31360517"/>
<accession>D3B987</accession>
<dbReference type="Gene3D" id="3.10.110.10">
    <property type="entry name" value="Ubiquitin Conjugating Enzyme"/>
    <property type="match status" value="1"/>
</dbReference>
<dbReference type="PANTHER" id="PTHR24068">
    <property type="entry name" value="UBIQUITIN-CONJUGATING ENZYME E2"/>
    <property type="match status" value="1"/>
</dbReference>
<dbReference type="EMBL" id="ADBJ01000021">
    <property type="protein sequence ID" value="EFA82126.1"/>
    <property type="molecule type" value="Genomic_DNA"/>
</dbReference>
<keyword evidence="8" id="KW-1185">Reference proteome</keyword>
<name>D3B987_HETP5</name>
<keyword evidence="4" id="KW-0833">Ubl conjugation pathway</keyword>
<dbReference type="SMART" id="SM00212">
    <property type="entry name" value="UBCc"/>
    <property type="match status" value="1"/>
</dbReference>
<sequence length="233" mass="26597">MATTINKLKVITDFTACTHKQTYNIQKWHQHHPNVYKKQMSQQQNENNNKTTKTIIINNNVQITLDEITDIMKTPPNWFSAAVVGENLYKWKATLLGPEGSPFEKGTFEIDLDIPNDYPFKPPALKFTTKIYHPNIKSDGSVCSELLSQSWSPQLKIQDVLLTIRSLLTEPNPDVPLEADIAQQYKTDRNAFNKIAKEWTKKYAKYIIIRISSLISNESIIFIGIPCEVGATK</sequence>
<dbReference type="PROSITE" id="PS50127">
    <property type="entry name" value="UBC_2"/>
    <property type="match status" value="1"/>
</dbReference>
<dbReference type="GO" id="GO:0061631">
    <property type="term" value="F:ubiquitin conjugating enzyme activity"/>
    <property type="evidence" value="ECO:0007669"/>
    <property type="project" value="UniProtKB-EC"/>
</dbReference>
<proteinExistence type="predicted"/>
<keyword evidence="3" id="KW-0547">Nucleotide-binding</keyword>
<dbReference type="RefSeq" id="XP_020434243.1">
    <property type="nucleotide sequence ID" value="XM_020575927.1"/>
</dbReference>
<keyword evidence="5" id="KW-0067">ATP-binding</keyword>
<evidence type="ECO:0000313" key="7">
    <source>
        <dbReference type="EMBL" id="EFA82126.1"/>
    </source>
</evidence>
<dbReference type="STRING" id="670386.D3B987"/>
<dbReference type="FunFam" id="3.10.110.10:FF:000060">
    <property type="entry name" value="Ubiquitin conjugating enzyme (UbcB)"/>
    <property type="match status" value="1"/>
</dbReference>
<dbReference type="InterPro" id="IPR016135">
    <property type="entry name" value="UBQ-conjugating_enzyme/RWD"/>
</dbReference>
<dbReference type="SMR" id="D3B987"/>
<evidence type="ECO:0000256" key="5">
    <source>
        <dbReference type="ARBA" id="ARBA00022840"/>
    </source>
</evidence>
<dbReference type="AlphaFoldDB" id="D3B987"/>
<comment type="caution">
    <text evidence="7">The sequence shown here is derived from an EMBL/GenBank/DDBJ whole genome shotgun (WGS) entry which is preliminary data.</text>
</comment>
<organism evidence="7 8">
    <name type="scientific">Heterostelium pallidum (strain ATCC 26659 / Pp 5 / PN500)</name>
    <name type="common">Cellular slime mold</name>
    <name type="synonym">Polysphondylium pallidum</name>
    <dbReference type="NCBI Taxonomy" id="670386"/>
    <lineage>
        <taxon>Eukaryota</taxon>
        <taxon>Amoebozoa</taxon>
        <taxon>Evosea</taxon>
        <taxon>Eumycetozoa</taxon>
        <taxon>Dictyostelia</taxon>
        <taxon>Acytosteliales</taxon>
        <taxon>Acytosteliaceae</taxon>
        <taxon>Heterostelium</taxon>
    </lineage>
</organism>
<feature type="domain" description="UBC core" evidence="6">
    <location>
        <begin position="59"/>
        <end position="205"/>
    </location>
</feature>
<dbReference type="OMA" id="MEWIATI"/>
<dbReference type="EC" id="2.3.2.23" evidence="1"/>
<reference evidence="7 8" key="1">
    <citation type="journal article" date="2011" name="Genome Res.">
        <title>Phylogeny-wide analysis of social amoeba genomes highlights ancient origins for complex intercellular communication.</title>
        <authorList>
            <person name="Heidel A.J."/>
            <person name="Lawal H.M."/>
            <person name="Felder M."/>
            <person name="Schilde C."/>
            <person name="Helps N.R."/>
            <person name="Tunggal B."/>
            <person name="Rivero F."/>
            <person name="John U."/>
            <person name="Schleicher M."/>
            <person name="Eichinger L."/>
            <person name="Platzer M."/>
            <person name="Noegel A.A."/>
            <person name="Schaap P."/>
            <person name="Gloeckner G."/>
        </authorList>
    </citation>
    <scope>NUCLEOTIDE SEQUENCE [LARGE SCALE GENOMIC DNA]</scope>
    <source>
        <strain evidence="8">ATCC 26659 / Pp 5 / PN500</strain>
    </source>
</reference>
<evidence type="ECO:0000256" key="1">
    <source>
        <dbReference type="ARBA" id="ARBA00012486"/>
    </source>
</evidence>
<dbReference type="InParanoid" id="D3B987"/>
<dbReference type="Pfam" id="PF00179">
    <property type="entry name" value="UQ_con"/>
    <property type="match status" value="1"/>
</dbReference>